<evidence type="ECO:0000313" key="3">
    <source>
        <dbReference type="Proteomes" id="UP000185604"/>
    </source>
</evidence>
<comment type="caution">
    <text evidence="2">The sequence shown here is derived from an EMBL/GenBank/DDBJ whole genome shotgun (WGS) entry which is preliminary data.</text>
</comment>
<dbReference type="EMBL" id="LKPO01000003">
    <property type="protein sequence ID" value="OLF98048.1"/>
    <property type="molecule type" value="Genomic_DNA"/>
</dbReference>
<evidence type="ECO:0000259" key="1">
    <source>
        <dbReference type="Pfam" id="PF25583"/>
    </source>
</evidence>
<proteinExistence type="predicted"/>
<dbReference type="Proteomes" id="UP000185604">
    <property type="component" value="Unassembled WGS sequence"/>
</dbReference>
<accession>A0A7Z0X2G4</accession>
<gene>
    <name evidence="2" type="ORF">B4121_0675</name>
</gene>
<sequence>MDLFKILTMRDDGTGAIDANLPRPELEYFGELLWNLGTEATVKEPAEIKLQLKRKAADILARYD</sequence>
<dbReference type="AlphaFoldDB" id="A0A7Z0X2G4"/>
<name>A0A7Z0X2G4_9BACI</name>
<organism evidence="2 3">
    <name type="scientific">Bacillus paralicheniformis</name>
    <dbReference type="NCBI Taxonomy" id="1648923"/>
    <lineage>
        <taxon>Bacteria</taxon>
        <taxon>Bacillati</taxon>
        <taxon>Bacillota</taxon>
        <taxon>Bacilli</taxon>
        <taxon>Bacillales</taxon>
        <taxon>Bacillaceae</taxon>
        <taxon>Bacillus</taxon>
    </lineage>
</organism>
<dbReference type="Pfam" id="PF25583">
    <property type="entry name" value="WCX"/>
    <property type="match status" value="1"/>
</dbReference>
<reference evidence="2 3" key="1">
    <citation type="journal article" date="2016" name="Front. Microbiol.">
        <title>High-Level Heat Resistance of Spores of Bacillus amyloliquefaciens and Bacillus licheniformis Results from the Presence of a spoVA Operon in a Tn1546 Transposon.</title>
        <authorList>
            <person name="Berendsen E.M."/>
            <person name="Koning R.A."/>
            <person name="Boekhorst J."/>
            <person name="de Jong A."/>
            <person name="Kuipers O.P."/>
            <person name="Wells-Bennik M.H."/>
        </authorList>
    </citation>
    <scope>NUCLEOTIDE SEQUENCE [LARGE SCALE GENOMIC DNA]</scope>
    <source>
        <strain evidence="2 3">B4121</strain>
    </source>
</reference>
<evidence type="ECO:0000313" key="2">
    <source>
        <dbReference type="EMBL" id="OLF98048.1"/>
    </source>
</evidence>
<protein>
    <recommendedName>
        <fullName evidence="1">WCX domain-containing protein</fullName>
    </recommendedName>
</protein>
<dbReference type="InterPro" id="IPR057727">
    <property type="entry name" value="WCX_dom"/>
</dbReference>
<feature type="domain" description="WCX" evidence="1">
    <location>
        <begin position="10"/>
        <end position="60"/>
    </location>
</feature>